<dbReference type="PANTHER" id="PTHR31379">
    <property type="entry name" value="F-BOX C PROTEIN-RELATED-RELATED"/>
    <property type="match status" value="1"/>
</dbReference>
<reference evidence="1 2" key="1">
    <citation type="submission" date="2019-12" db="EMBL/GenBank/DDBJ databases">
        <title>Chromosome-level assembly of the Caenorhabditis remanei genome.</title>
        <authorList>
            <person name="Teterina A.A."/>
            <person name="Willis J.H."/>
            <person name="Phillips P.C."/>
        </authorList>
    </citation>
    <scope>NUCLEOTIDE SEQUENCE [LARGE SCALE GENOMIC DNA]</scope>
    <source>
        <strain evidence="1 2">PX506</strain>
        <tissue evidence="1">Whole organism</tissue>
    </source>
</reference>
<dbReference type="GeneID" id="78774550"/>
<gene>
    <name evidence="1" type="ORF">GCK72_007907</name>
</gene>
<proteinExistence type="predicted"/>
<protein>
    <recommendedName>
        <fullName evidence="3">DUF38 domain-containing protein</fullName>
    </recommendedName>
</protein>
<evidence type="ECO:0008006" key="3">
    <source>
        <dbReference type="Google" id="ProtNLM"/>
    </source>
</evidence>
<organism evidence="1 2">
    <name type="scientific">Caenorhabditis remanei</name>
    <name type="common">Caenorhabditis vulgaris</name>
    <dbReference type="NCBI Taxonomy" id="31234"/>
    <lineage>
        <taxon>Eukaryota</taxon>
        <taxon>Metazoa</taxon>
        <taxon>Ecdysozoa</taxon>
        <taxon>Nematoda</taxon>
        <taxon>Chromadorea</taxon>
        <taxon>Rhabditida</taxon>
        <taxon>Rhabditina</taxon>
        <taxon>Rhabditomorpha</taxon>
        <taxon>Rhabditoidea</taxon>
        <taxon>Rhabditidae</taxon>
        <taxon>Peloderinae</taxon>
        <taxon>Caenorhabditis</taxon>
    </lineage>
</organism>
<dbReference type="KEGG" id="crq:GCK72_007907"/>
<dbReference type="RefSeq" id="XP_053590721.1">
    <property type="nucleotide sequence ID" value="XM_053726527.1"/>
</dbReference>
<dbReference type="InterPro" id="IPR021942">
    <property type="entry name" value="DUF3557"/>
</dbReference>
<dbReference type="CTD" id="78774550"/>
<comment type="caution">
    <text evidence="1">The sequence shown here is derived from an EMBL/GenBank/DDBJ whole genome shotgun (WGS) entry which is preliminary data.</text>
</comment>
<dbReference type="AlphaFoldDB" id="A0A6A5HNQ6"/>
<evidence type="ECO:0000313" key="1">
    <source>
        <dbReference type="EMBL" id="KAF1767947.1"/>
    </source>
</evidence>
<dbReference type="PANTHER" id="PTHR31379:SF1">
    <property type="entry name" value="F-BOX C PROTEIN-RELATED"/>
    <property type="match status" value="1"/>
</dbReference>
<dbReference type="Pfam" id="PF12078">
    <property type="entry name" value="DUF3557"/>
    <property type="match status" value="1"/>
</dbReference>
<dbReference type="EMBL" id="WUAV01000002">
    <property type="protein sequence ID" value="KAF1767947.1"/>
    <property type="molecule type" value="Genomic_DNA"/>
</dbReference>
<sequence>MPLPLSYPGLKCVLENLEAVKRAHIIGRSPGLQKVDKLIPLCLKDFSIYSNQMEINNLRIYYGRDEVEFEMNGKAFSRKGFASRQDTIKKVFNFYFCERSTIHVDKVDWGESSLPDALALDIKFRVNILISSFRRQLETAISFIDVSSFPLKMLVIIPTNPSIFDMQVVKFAKRLILLVVVDGILTVETLKKLNNKAVIFNYSGYYRVDNMISLIKYHIETKKAVETAFIISTNNIDYINEKFSEFELAFGEFQSDLDGVVERFIPGFPKFSIPINNESRIQVYASEDPEEGGRWKIVIKPVPGL</sequence>
<accession>A0A6A5HNQ6</accession>
<name>A0A6A5HNQ6_CAERE</name>
<dbReference type="Proteomes" id="UP000483820">
    <property type="component" value="Chromosome II"/>
</dbReference>
<evidence type="ECO:0000313" key="2">
    <source>
        <dbReference type="Proteomes" id="UP000483820"/>
    </source>
</evidence>